<dbReference type="EMBL" id="AXCM01004309">
    <property type="status" value="NOT_ANNOTATED_CDS"/>
    <property type="molecule type" value="Genomic_DNA"/>
</dbReference>
<evidence type="ECO:0000256" key="2">
    <source>
        <dbReference type="ARBA" id="ARBA00023015"/>
    </source>
</evidence>
<evidence type="ECO:0000256" key="8">
    <source>
        <dbReference type="ARBA" id="ARBA00025911"/>
    </source>
</evidence>
<organism evidence="15 16">
    <name type="scientific">Anopheles culicifacies</name>
    <dbReference type="NCBI Taxonomy" id="139723"/>
    <lineage>
        <taxon>Eukaryota</taxon>
        <taxon>Metazoa</taxon>
        <taxon>Ecdysozoa</taxon>
        <taxon>Arthropoda</taxon>
        <taxon>Hexapoda</taxon>
        <taxon>Insecta</taxon>
        <taxon>Pterygota</taxon>
        <taxon>Neoptera</taxon>
        <taxon>Endopterygota</taxon>
        <taxon>Diptera</taxon>
        <taxon>Nematocera</taxon>
        <taxon>Culicoidea</taxon>
        <taxon>Culicidae</taxon>
        <taxon>Anophelinae</taxon>
        <taxon>Anopheles</taxon>
        <taxon>culicifacies species complex</taxon>
    </lineage>
</organism>
<protein>
    <recommendedName>
        <fullName evidence="10">Nuclear transcription factor Y subunit gamma</fullName>
    </recommendedName>
    <alternativeName>
        <fullName evidence="11">CAAT box DNA-binding protein subunit C</fullName>
    </alternativeName>
    <alternativeName>
        <fullName evidence="12">Nuclear transcription factor Y subunit C</fullName>
    </alternativeName>
</protein>
<evidence type="ECO:0000256" key="4">
    <source>
        <dbReference type="ARBA" id="ARBA00023159"/>
    </source>
</evidence>
<evidence type="ECO:0000256" key="11">
    <source>
        <dbReference type="ARBA" id="ARBA00042333"/>
    </source>
</evidence>
<evidence type="ECO:0000256" key="13">
    <source>
        <dbReference type="SAM" id="MobiDB-lite"/>
    </source>
</evidence>
<dbReference type="GO" id="GO:0046982">
    <property type="term" value="F:protein heterodimerization activity"/>
    <property type="evidence" value="ECO:0007669"/>
    <property type="project" value="InterPro"/>
</dbReference>
<reference evidence="15" key="2">
    <citation type="submission" date="2020-05" db="UniProtKB">
        <authorList>
            <consortium name="EnsemblMetazoa"/>
        </authorList>
    </citation>
    <scope>IDENTIFICATION</scope>
    <source>
        <strain evidence="15">A-37</strain>
    </source>
</reference>
<sequence length="427" mass="46088">MDTPKKPLVVAASATIPSPLTVVKTTTSNSITSASESSSTGGKEKLSDSQRNIQKFWPAVLREIQQVDNVEPGNQVLPLARIKKIMKLDEDVKMISSDAPLLFAKAIEIFIQELTLRAWLHTEHNKRRTLQRSDIAMAITKYDQFDFLIDIVPRDEIKVYKKEFEGKSADGASGGTAADNGAGNSSSTNGSEDMQYFFQLSQQHQKVTLQHATKGSIGALTNGGTVFDLATVIGAAGSQQLLHATSASTMSTTQQEKMLPTGGESQAGVSTPVSTLQQQHPSSQTTIQTATGQSIILANGSATAGTVPNGSTTSTNQLVSTNQSLQLLQHVMTPTGEITQIPLNFIRTAGSGGTPNTGQPIFIQTAPMQAGPTIIHTGPTGVFLSANQLQQFQQQQQQQQQQQTQQQQQQQNHHQSQLQNNHQHQRD</sequence>
<comment type="subunit">
    <text evidence="8">Heterotrimeric transcription factor composed of three components, NF-YA, NF-YB and NF-YC. NF-YB and NF-YC must interact and dimerize for NF-YA association and DNA binding.</text>
</comment>
<feature type="domain" description="Core Histone H2A/H2B/H3" evidence="14">
    <location>
        <begin position="64"/>
        <end position="139"/>
    </location>
</feature>
<keyword evidence="2" id="KW-0805">Transcription regulation</keyword>
<dbReference type="PANTHER" id="PTHR10252">
    <property type="entry name" value="HISTONE-LIKE TRANSCRIPTION FACTOR CCAAT-RELATED"/>
    <property type="match status" value="1"/>
</dbReference>
<evidence type="ECO:0000313" key="16">
    <source>
        <dbReference type="Proteomes" id="UP000075883"/>
    </source>
</evidence>
<dbReference type="GO" id="GO:0016602">
    <property type="term" value="C:CCAAT-binding factor complex"/>
    <property type="evidence" value="ECO:0007669"/>
    <property type="project" value="TreeGrafter"/>
</dbReference>
<feature type="region of interest" description="Disordered" evidence="13">
    <location>
        <begin position="395"/>
        <end position="427"/>
    </location>
</feature>
<name>A0A182MBD8_9DIPT</name>
<evidence type="ECO:0000256" key="7">
    <source>
        <dbReference type="ARBA" id="ARBA00025263"/>
    </source>
</evidence>
<dbReference type="VEuPathDB" id="VectorBase:ACUA014131"/>
<evidence type="ECO:0000256" key="9">
    <source>
        <dbReference type="ARBA" id="ARBA00038129"/>
    </source>
</evidence>
<keyword evidence="5" id="KW-0804">Transcription</keyword>
<evidence type="ECO:0000256" key="12">
    <source>
        <dbReference type="ARBA" id="ARBA00042663"/>
    </source>
</evidence>
<evidence type="ECO:0000256" key="5">
    <source>
        <dbReference type="ARBA" id="ARBA00023163"/>
    </source>
</evidence>
<dbReference type="InterPro" id="IPR007125">
    <property type="entry name" value="H2A/H2B/H3"/>
</dbReference>
<keyword evidence="16" id="KW-1185">Reference proteome</keyword>
<dbReference type="STRING" id="139723.A0A182MBD8"/>
<comment type="subcellular location">
    <subcellularLocation>
        <location evidence="1">Nucleus</location>
    </subcellularLocation>
</comment>
<dbReference type="PANTHER" id="PTHR10252:SF8">
    <property type="entry name" value="NUCLEAR TRANSCRIPTION FACTOR Y SUBUNIT GAMMA"/>
    <property type="match status" value="1"/>
</dbReference>
<dbReference type="Proteomes" id="UP000075883">
    <property type="component" value="Unassembled WGS sequence"/>
</dbReference>
<feature type="compositionally biased region" description="Low complexity" evidence="13">
    <location>
        <begin position="26"/>
        <end position="40"/>
    </location>
</feature>
<dbReference type="FunFam" id="1.10.20.10:FF:000006">
    <property type="entry name" value="Nuclear transcription factor Y subunit gamma"/>
    <property type="match status" value="1"/>
</dbReference>
<evidence type="ECO:0000259" key="14">
    <source>
        <dbReference type="Pfam" id="PF00125"/>
    </source>
</evidence>
<dbReference type="GO" id="GO:0001228">
    <property type="term" value="F:DNA-binding transcription activator activity, RNA polymerase II-specific"/>
    <property type="evidence" value="ECO:0007669"/>
    <property type="project" value="TreeGrafter"/>
</dbReference>
<keyword evidence="6" id="KW-0539">Nucleus</keyword>
<dbReference type="SUPFAM" id="SSF47113">
    <property type="entry name" value="Histone-fold"/>
    <property type="match status" value="1"/>
</dbReference>
<keyword evidence="3" id="KW-0238">DNA-binding</keyword>
<comment type="similarity">
    <text evidence="9">Belongs to the NFYC/HAP5 subunit family.</text>
</comment>
<dbReference type="Gene3D" id="1.10.20.10">
    <property type="entry name" value="Histone, subunit A"/>
    <property type="match status" value="1"/>
</dbReference>
<evidence type="ECO:0000256" key="6">
    <source>
        <dbReference type="ARBA" id="ARBA00023242"/>
    </source>
</evidence>
<feature type="region of interest" description="Disordered" evidence="13">
    <location>
        <begin position="170"/>
        <end position="189"/>
    </location>
</feature>
<evidence type="ECO:0000256" key="1">
    <source>
        <dbReference type="ARBA" id="ARBA00004123"/>
    </source>
</evidence>
<dbReference type="InterPro" id="IPR009072">
    <property type="entry name" value="Histone-fold"/>
</dbReference>
<reference evidence="16" key="1">
    <citation type="submission" date="2013-09" db="EMBL/GenBank/DDBJ databases">
        <title>The Genome Sequence of Anopheles culicifacies species A.</title>
        <authorList>
            <consortium name="The Broad Institute Genomics Platform"/>
            <person name="Neafsey D.E."/>
            <person name="Besansky N."/>
            <person name="Howell P."/>
            <person name="Walton C."/>
            <person name="Young S.K."/>
            <person name="Zeng Q."/>
            <person name="Gargeya S."/>
            <person name="Fitzgerald M."/>
            <person name="Haas B."/>
            <person name="Abouelleil A."/>
            <person name="Allen A.W."/>
            <person name="Alvarado L."/>
            <person name="Arachchi H.M."/>
            <person name="Berlin A.M."/>
            <person name="Chapman S.B."/>
            <person name="Gainer-Dewar J."/>
            <person name="Goldberg J."/>
            <person name="Griggs A."/>
            <person name="Gujja S."/>
            <person name="Hansen M."/>
            <person name="Howarth C."/>
            <person name="Imamovic A."/>
            <person name="Ireland A."/>
            <person name="Larimer J."/>
            <person name="McCowan C."/>
            <person name="Murphy C."/>
            <person name="Pearson M."/>
            <person name="Poon T.W."/>
            <person name="Priest M."/>
            <person name="Roberts A."/>
            <person name="Saif S."/>
            <person name="Shea T."/>
            <person name="Sisk P."/>
            <person name="Sykes S."/>
            <person name="Wortman J."/>
            <person name="Nusbaum C."/>
            <person name="Birren B."/>
        </authorList>
    </citation>
    <scope>NUCLEOTIDE SEQUENCE [LARGE SCALE GENOMIC DNA]</scope>
    <source>
        <strain evidence="16">A-37</strain>
    </source>
</reference>
<dbReference type="EnsemblMetazoa" id="ACUA014131-RA">
    <property type="protein sequence ID" value="ACUA014131-PA"/>
    <property type="gene ID" value="ACUA014131"/>
</dbReference>
<proteinExistence type="inferred from homology"/>
<dbReference type="Pfam" id="PF00125">
    <property type="entry name" value="Histone"/>
    <property type="match status" value="1"/>
</dbReference>
<accession>A0A182MBD8</accession>
<evidence type="ECO:0000256" key="10">
    <source>
        <dbReference type="ARBA" id="ARBA00040590"/>
    </source>
</evidence>
<evidence type="ECO:0000256" key="3">
    <source>
        <dbReference type="ARBA" id="ARBA00023125"/>
    </source>
</evidence>
<evidence type="ECO:0000313" key="15">
    <source>
        <dbReference type="EnsemblMetazoa" id="ACUA014131-PA"/>
    </source>
</evidence>
<dbReference type="CDD" id="cd22908">
    <property type="entry name" value="HFD_NFYC-like"/>
    <property type="match status" value="1"/>
</dbReference>
<comment type="function">
    <text evidence="7">Component of the sequence-specific heterotrimeric transcription factor (NF-Y) which specifically recognizes a 5'-CCAAT-3' box motif found in the promoters of its target genes. NF-Y can function as both an activator and a repressor, depending on its interacting cofactors.</text>
</comment>
<dbReference type="GO" id="GO:0000978">
    <property type="term" value="F:RNA polymerase II cis-regulatory region sequence-specific DNA binding"/>
    <property type="evidence" value="ECO:0007669"/>
    <property type="project" value="TreeGrafter"/>
</dbReference>
<feature type="region of interest" description="Disordered" evidence="13">
    <location>
        <begin position="26"/>
        <end position="49"/>
    </location>
</feature>
<dbReference type="InterPro" id="IPR050568">
    <property type="entry name" value="Transcr_DNA_Rep_Reg"/>
</dbReference>
<dbReference type="AlphaFoldDB" id="A0A182MBD8"/>
<keyword evidence="4" id="KW-0010">Activator</keyword>